<evidence type="ECO:0000256" key="8">
    <source>
        <dbReference type="SAM" id="MobiDB-lite"/>
    </source>
</evidence>
<keyword evidence="6" id="KW-0234">DNA repair</keyword>
<feature type="non-terminal residue" evidence="10">
    <location>
        <position position="425"/>
    </location>
</feature>
<dbReference type="FunFam" id="3.40.1440.10:FF:000006">
    <property type="entry name" value="Structure-specific endonuclease subunit SLX1"/>
    <property type="match status" value="1"/>
</dbReference>
<dbReference type="InterPro" id="IPR013083">
    <property type="entry name" value="Znf_RING/FYVE/PHD"/>
</dbReference>
<dbReference type="RefSeq" id="XP_025358336.1">
    <property type="nucleotide sequence ID" value="XM_025497187.1"/>
</dbReference>
<dbReference type="GO" id="GO:0033557">
    <property type="term" value="C:Slx1-Slx4 complex"/>
    <property type="evidence" value="ECO:0007669"/>
    <property type="project" value="InterPro"/>
</dbReference>
<dbReference type="HAMAP" id="MF_03100">
    <property type="entry name" value="Endonuc_su_Slx1"/>
    <property type="match status" value="1"/>
</dbReference>
<dbReference type="AlphaFoldDB" id="A0A316VL92"/>
<keyword evidence="3" id="KW-0227">DNA damage</keyword>
<dbReference type="InterPro" id="IPR048749">
    <property type="entry name" value="SLX1_C"/>
</dbReference>
<evidence type="ECO:0000256" key="3">
    <source>
        <dbReference type="ARBA" id="ARBA00022763"/>
    </source>
</evidence>
<feature type="region of interest" description="Disordered" evidence="8">
    <location>
        <begin position="231"/>
        <end position="253"/>
    </location>
</feature>
<feature type="compositionally biased region" description="Low complexity" evidence="8">
    <location>
        <begin position="97"/>
        <end position="110"/>
    </location>
</feature>
<dbReference type="Pfam" id="PF21202">
    <property type="entry name" value="SLX1_C"/>
    <property type="match status" value="1"/>
</dbReference>
<dbReference type="PROSITE" id="PS50164">
    <property type="entry name" value="GIY_YIG"/>
    <property type="match status" value="1"/>
</dbReference>
<dbReference type="InterPro" id="IPR035901">
    <property type="entry name" value="GIY-YIG_endonuc_sf"/>
</dbReference>
<dbReference type="InParanoid" id="A0A316VL92"/>
<dbReference type="EMBL" id="KZ819602">
    <property type="protein sequence ID" value="PWN38034.1"/>
    <property type="molecule type" value="Genomic_DNA"/>
</dbReference>
<evidence type="ECO:0000313" key="10">
    <source>
        <dbReference type="EMBL" id="PWN38034.1"/>
    </source>
</evidence>
<keyword evidence="11" id="KW-1185">Reference proteome</keyword>
<keyword evidence="1" id="KW-0540">Nuclease</keyword>
<evidence type="ECO:0000256" key="6">
    <source>
        <dbReference type="ARBA" id="ARBA00023204"/>
    </source>
</evidence>
<dbReference type="PANTHER" id="PTHR20208">
    <property type="entry name" value="STRUCTURE-SPECIFIC ENDONUCLEASE SUBUNIT SLX1"/>
    <property type="match status" value="1"/>
</dbReference>
<dbReference type="Gene3D" id="3.30.40.10">
    <property type="entry name" value="Zinc/RING finger domain, C3HC4 (zinc finger)"/>
    <property type="match status" value="1"/>
</dbReference>
<sequence length="425" mass="48009">MTSSVDSHCVPPFYACYLLRSYATSTSARTYIGSTPDPARRKKQHNGILSQGAHKTKRGRPWETQMLVYGFPSKIAALQFEWAWQKPHMSRHLRTHPPNSDSQQPCSSQQQQHVPLPLFQDTPLNQIVIGEDGCKPLPCSSVQTSLLVARALLKSEPFAGWGLQIVFFEEYLWAAWNRLQAAYPTTRLRRALPPQDVSPNTVCDFSGVDRGRKSMLTFTEGERNAAKLETTASGKTKGKASAEAKPPGQWPEKLPKTLNVRSMGGTWQMLEAAPYPAISCNQSTTLPQFHLDDEDMAFHSFKRFRSILDARSLSVEDIQPLSATVDNRRNSDKVQSKCGLCSKTVDLRDHTSYTLCPKYRHCESIFHIRCLAESFLKQNNQKGKFLLPTHGYCPKCFSTNGPSETARYTVSTWNEVIRCTFRRRD</sequence>
<organism evidence="10 11">
    <name type="scientific">Meira miltonrushii</name>
    <dbReference type="NCBI Taxonomy" id="1280837"/>
    <lineage>
        <taxon>Eukaryota</taxon>
        <taxon>Fungi</taxon>
        <taxon>Dikarya</taxon>
        <taxon>Basidiomycota</taxon>
        <taxon>Ustilaginomycotina</taxon>
        <taxon>Exobasidiomycetes</taxon>
        <taxon>Exobasidiales</taxon>
        <taxon>Brachybasidiaceae</taxon>
        <taxon>Meira</taxon>
    </lineage>
</organism>
<proteinExistence type="inferred from homology"/>
<evidence type="ECO:0000256" key="1">
    <source>
        <dbReference type="ARBA" id="ARBA00022722"/>
    </source>
</evidence>
<dbReference type="FunCoup" id="A0A316VL92">
    <property type="interactions" value="75"/>
</dbReference>
<reference evidence="10 11" key="1">
    <citation type="journal article" date="2018" name="Mol. Biol. Evol.">
        <title>Broad Genomic Sampling Reveals a Smut Pathogenic Ancestry of the Fungal Clade Ustilaginomycotina.</title>
        <authorList>
            <person name="Kijpornyongpan T."/>
            <person name="Mondo S.J."/>
            <person name="Barry K."/>
            <person name="Sandor L."/>
            <person name="Lee J."/>
            <person name="Lipzen A."/>
            <person name="Pangilinan J."/>
            <person name="LaButti K."/>
            <person name="Hainaut M."/>
            <person name="Henrissat B."/>
            <person name="Grigoriev I.V."/>
            <person name="Spatafora J.W."/>
            <person name="Aime M.C."/>
        </authorList>
    </citation>
    <scope>NUCLEOTIDE SEQUENCE [LARGE SCALE GENOMIC DNA]</scope>
    <source>
        <strain evidence="10 11">MCA 3882</strain>
    </source>
</reference>
<gene>
    <name evidence="10" type="ORF">FA14DRAFT_142804</name>
</gene>
<keyword evidence="2" id="KW-0255">Endonuclease</keyword>
<dbReference type="Pfam" id="PF01541">
    <property type="entry name" value="GIY-YIG"/>
    <property type="match status" value="1"/>
</dbReference>
<dbReference type="GO" id="GO:0000724">
    <property type="term" value="P:double-strand break repair via homologous recombination"/>
    <property type="evidence" value="ECO:0007669"/>
    <property type="project" value="TreeGrafter"/>
</dbReference>
<keyword evidence="5" id="KW-0233">DNA recombination</keyword>
<dbReference type="SUPFAM" id="SSF82771">
    <property type="entry name" value="GIY-YIG endonuclease"/>
    <property type="match status" value="1"/>
</dbReference>
<dbReference type="InterPro" id="IPR000305">
    <property type="entry name" value="GIY-YIG_endonuc"/>
</dbReference>
<dbReference type="Proteomes" id="UP000245771">
    <property type="component" value="Unassembled WGS sequence"/>
</dbReference>
<keyword evidence="7" id="KW-0539">Nucleus</keyword>
<feature type="region of interest" description="Disordered" evidence="8">
    <location>
        <begin position="91"/>
        <end position="110"/>
    </location>
</feature>
<accession>A0A316VL92</accession>
<feature type="region of interest" description="Disordered" evidence="8">
    <location>
        <begin position="33"/>
        <end position="58"/>
    </location>
</feature>
<evidence type="ECO:0000259" key="9">
    <source>
        <dbReference type="PROSITE" id="PS50164"/>
    </source>
</evidence>
<keyword evidence="4" id="KW-0378">Hydrolase</keyword>
<dbReference type="STRING" id="1280837.A0A316VL92"/>
<name>A0A316VL92_9BASI</name>
<evidence type="ECO:0000256" key="5">
    <source>
        <dbReference type="ARBA" id="ARBA00023172"/>
    </source>
</evidence>
<dbReference type="OrthoDB" id="24645at2759"/>
<evidence type="ECO:0000256" key="2">
    <source>
        <dbReference type="ARBA" id="ARBA00022759"/>
    </source>
</evidence>
<dbReference type="Gene3D" id="3.40.1440.10">
    <property type="entry name" value="GIY-YIG endonuclease"/>
    <property type="match status" value="1"/>
</dbReference>
<dbReference type="GO" id="GO:0017108">
    <property type="term" value="F:5'-flap endonuclease activity"/>
    <property type="evidence" value="ECO:0007669"/>
    <property type="project" value="InterPro"/>
</dbReference>
<evidence type="ECO:0000256" key="7">
    <source>
        <dbReference type="ARBA" id="ARBA00023242"/>
    </source>
</evidence>
<dbReference type="GeneID" id="37018968"/>
<dbReference type="GO" id="GO:0008821">
    <property type="term" value="F:crossover junction DNA endonuclease activity"/>
    <property type="evidence" value="ECO:0007669"/>
    <property type="project" value="TreeGrafter"/>
</dbReference>
<dbReference type="InterPro" id="IPR027520">
    <property type="entry name" value="Slx1"/>
</dbReference>
<feature type="domain" description="GIY-YIG" evidence="9">
    <location>
        <begin position="12"/>
        <end position="94"/>
    </location>
</feature>
<evidence type="ECO:0000313" key="11">
    <source>
        <dbReference type="Proteomes" id="UP000245771"/>
    </source>
</evidence>
<protein>
    <recommendedName>
        <fullName evidence="9">GIY-YIG domain-containing protein</fullName>
    </recommendedName>
</protein>
<evidence type="ECO:0000256" key="4">
    <source>
        <dbReference type="ARBA" id="ARBA00022801"/>
    </source>
</evidence>
<dbReference type="CDD" id="cd10455">
    <property type="entry name" value="GIY-YIG_SLX1"/>
    <property type="match status" value="1"/>
</dbReference>
<dbReference type="InterPro" id="IPR050381">
    <property type="entry name" value="SLX1_endonuclease"/>
</dbReference>
<dbReference type="PANTHER" id="PTHR20208:SF10">
    <property type="entry name" value="STRUCTURE-SPECIFIC ENDONUCLEASE SUBUNIT SLX1"/>
    <property type="match status" value="1"/>
</dbReference>